<evidence type="ECO:0000259" key="2">
    <source>
        <dbReference type="Pfam" id="PF02563"/>
    </source>
</evidence>
<dbReference type="Pfam" id="PF02563">
    <property type="entry name" value="Poly_export"/>
    <property type="match status" value="1"/>
</dbReference>
<dbReference type="EMBL" id="LJZR01000002">
    <property type="protein sequence ID" value="KPQ37428.1"/>
    <property type="molecule type" value="Genomic_DNA"/>
</dbReference>
<dbReference type="PANTHER" id="PTHR33619">
    <property type="entry name" value="POLYSACCHARIDE EXPORT PROTEIN GFCE-RELATED"/>
    <property type="match status" value="1"/>
</dbReference>
<gene>
    <name evidence="3" type="primary">wza</name>
    <name evidence="3" type="ORF">HLUCCA11_03020</name>
</gene>
<dbReference type="Gene3D" id="3.10.560.10">
    <property type="entry name" value="Outer membrane lipoprotein wza domain like"/>
    <property type="match status" value="1"/>
</dbReference>
<comment type="caution">
    <text evidence="3">The sequence shown here is derived from an EMBL/GenBank/DDBJ whole genome shotgun (WGS) entry which is preliminary data.</text>
</comment>
<proteinExistence type="predicted"/>
<name>A0A0P7Z3B2_9CYAN</name>
<protein>
    <submittedName>
        <fullName evidence="3">Polysaccharide export outer membrane protein</fullName>
    </submittedName>
</protein>
<feature type="domain" description="Polysaccharide export protein N-terminal" evidence="2">
    <location>
        <begin position="95"/>
        <end position="168"/>
    </location>
</feature>
<dbReference type="InterPro" id="IPR049712">
    <property type="entry name" value="Poly_export"/>
</dbReference>
<dbReference type="GO" id="GO:0015159">
    <property type="term" value="F:polysaccharide transmembrane transporter activity"/>
    <property type="evidence" value="ECO:0007669"/>
    <property type="project" value="InterPro"/>
</dbReference>
<dbReference type="PANTHER" id="PTHR33619:SF3">
    <property type="entry name" value="POLYSACCHARIDE EXPORT PROTEIN GFCE-RELATED"/>
    <property type="match status" value="1"/>
</dbReference>
<dbReference type="STRING" id="1666911.HLUCCA11_03020"/>
<organism evidence="3 4">
    <name type="scientific">Phormidesmis priestleyi Ana</name>
    <dbReference type="NCBI Taxonomy" id="1666911"/>
    <lineage>
        <taxon>Bacteria</taxon>
        <taxon>Bacillati</taxon>
        <taxon>Cyanobacteriota</taxon>
        <taxon>Cyanophyceae</taxon>
        <taxon>Leptolyngbyales</taxon>
        <taxon>Leptolyngbyaceae</taxon>
        <taxon>Phormidesmis</taxon>
    </lineage>
</organism>
<evidence type="ECO:0000313" key="4">
    <source>
        <dbReference type="Proteomes" id="UP000050465"/>
    </source>
</evidence>
<sequence length="422" mass="44505">MYFLRAATVKVATAKVATAKVATAKVALVLASVPAILISASNLVSGTALANELPELVAPSTAEPSTTNPALTPLSIPSGQVNAPLASVVRQRLPFSPGDRIRITIPGLGGEEFTGEYEVNFNGDLEIPYLGAFPAVGLVSSEVEARLRDALLQQQFFLPSQLRVSVQVLDYSPIQVAVTGEVFEPGRILISTENSVIADFQGDVIELPGDNPLERYLTSALKAIGGVKPTADVSKVQVLRGTESIVVDLSGIFSGTTVNDFPLIAGDQIIVPNAGEFQRELVRPSQITPDSINTYVSNVTVPGGTILGGTDNINVATFEYGINLAQALVSARCVGGTQSTNANRRALLIQTDGVTGGLTTSEYSITDLVSDSTESSDANPFLMPDDAIACYDSRNTNVRGVLGTVVDFLNPINLLINLFDRE</sequence>
<accession>A0A0P7Z3B2</accession>
<evidence type="ECO:0000256" key="1">
    <source>
        <dbReference type="ARBA" id="ARBA00022729"/>
    </source>
</evidence>
<reference evidence="3 4" key="1">
    <citation type="submission" date="2015-09" db="EMBL/GenBank/DDBJ databases">
        <title>Identification and resolution of microdiversity through metagenomic sequencing of parallel consortia.</title>
        <authorList>
            <person name="Nelson W.C."/>
            <person name="Romine M.F."/>
            <person name="Lindemann S.R."/>
        </authorList>
    </citation>
    <scope>NUCLEOTIDE SEQUENCE [LARGE SCALE GENOMIC DNA]</scope>
    <source>
        <strain evidence="3">Ana</strain>
    </source>
</reference>
<evidence type="ECO:0000313" key="3">
    <source>
        <dbReference type="EMBL" id="KPQ37428.1"/>
    </source>
</evidence>
<keyword evidence="1" id="KW-0732">Signal</keyword>
<dbReference type="InterPro" id="IPR003715">
    <property type="entry name" value="Poly_export_N"/>
</dbReference>
<dbReference type="AlphaFoldDB" id="A0A0P7Z3B2"/>
<dbReference type="Proteomes" id="UP000050465">
    <property type="component" value="Unassembled WGS sequence"/>
</dbReference>